<dbReference type="AlphaFoldDB" id="D9SEJ2"/>
<dbReference type="Gene3D" id="3.30.2310.20">
    <property type="entry name" value="RelE-like"/>
    <property type="match status" value="1"/>
</dbReference>
<evidence type="ECO:0008006" key="4">
    <source>
        <dbReference type="Google" id="ProtNLM"/>
    </source>
</evidence>
<dbReference type="Proteomes" id="UP000001235">
    <property type="component" value="Chromosome"/>
</dbReference>
<evidence type="ECO:0000313" key="3">
    <source>
        <dbReference type="Proteomes" id="UP000001235"/>
    </source>
</evidence>
<dbReference type="Pfam" id="PF15781">
    <property type="entry name" value="ParE-like_toxin"/>
    <property type="match status" value="1"/>
</dbReference>
<dbReference type="InterPro" id="IPR035093">
    <property type="entry name" value="RelE/ParE_toxin_dom_sf"/>
</dbReference>
<dbReference type="SUPFAM" id="SSF143011">
    <property type="entry name" value="RelE-like"/>
    <property type="match status" value="1"/>
</dbReference>
<dbReference type="InterPro" id="IPR031552">
    <property type="entry name" value="ParE-like_toxin"/>
</dbReference>
<name>D9SEJ2_GALCS</name>
<protein>
    <recommendedName>
        <fullName evidence="4">Addiction module toxin, RelE/StbE family</fullName>
    </recommendedName>
</protein>
<dbReference type="eggNOG" id="COG2026">
    <property type="taxonomic scope" value="Bacteria"/>
</dbReference>
<dbReference type="KEGG" id="gca:Galf_0936"/>
<dbReference type="EMBL" id="CP002159">
    <property type="protein sequence ID" value="ADL54968.1"/>
    <property type="molecule type" value="Genomic_DNA"/>
</dbReference>
<proteinExistence type="predicted"/>
<dbReference type="RefSeq" id="WP_013292908.1">
    <property type="nucleotide sequence ID" value="NC_014394.1"/>
</dbReference>
<gene>
    <name evidence="2" type="ordered locus">Galf_0936</name>
</gene>
<reference evidence="2 3" key="1">
    <citation type="submission" date="2010-08" db="EMBL/GenBank/DDBJ databases">
        <title>Complete sequence of Gallionella capsiferriformans ES-2.</title>
        <authorList>
            <consortium name="US DOE Joint Genome Institute"/>
            <person name="Lucas S."/>
            <person name="Copeland A."/>
            <person name="Lapidus A."/>
            <person name="Cheng J.-F."/>
            <person name="Bruce D."/>
            <person name="Goodwin L."/>
            <person name="Pitluck S."/>
            <person name="Chertkov O."/>
            <person name="Davenport K.W."/>
            <person name="Detter J.C."/>
            <person name="Han C."/>
            <person name="Tapia R."/>
            <person name="Land M."/>
            <person name="Hauser L."/>
            <person name="Chang Y.-J."/>
            <person name="Jeffries C."/>
            <person name="Kyrpides N."/>
            <person name="Ivanova N."/>
            <person name="Mikhailova N."/>
            <person name="Shelobolina E.S."/>
            <person name="Picardal F."/>
            <person name="Roden E."/>
            <person name="Emerson D."/>
            <person name="Woyke T."/>
        </authorList>
    </citation>
    <scope>NUCLEOTIDE SEQUENCE [LARGE SCALE GENOMIC DNA]</scope>
    <source>
        <strain evidence="2 3">ES-2</strain>
    </source>
</reference>
<organism evidence="2 3">
    <name type="scientific">Gallionella capsiferriformans (strain ES-2)</name>
    <name type="common">Gallionella ferruginea capsiferriformans (strain ES-2)</name>
    <dbReference type="NCBI Taxonomy" id="395494"/>
    <lineage>
        <taxon>Bacteria</taxon>
        <taxon>Pseudomonadati</taxon>
        <taxon>Pseudomonadota</taxon>
        <taxon>Betaproteobacteria</taxon>
        <taxon>Nitrosomonadales</taxon>
        <taxon>Gallionellaceae</taxon>
        <taxon>Gallionella</taxon>
    </lineage>
</organism>
<evidence type="ECO:0000313" key="2">
    <source>
        <dbReference type="EMBL" id="ADL54968.1"/>
    </source>
</evidence>
<dbReference type="OrthoDB" id="5296677at2"/>
<feature type="region of interest" description="Disordered" evidence="1">
    <location>
        <begin position="83"/>
        <end position="106"/>
    </location>
</feature>
<dbReference type="STRING" id="395494.Galf_0936"/>
<accession>D9SEJ2</accession>
<evidence type="ECO:0000256" key="1">
    <source>
        <dbReference type="SAM" id="MobiDB-lite"/>
    </source>
</evidence>
<keyword evidence="3" id="KW-1185">Reference proteome</keyword>
<sequence>MSYAVEQTRRFSRQYKKLHDNVATDVDDAVDLIAGQPSIGERKKGDLADLFVYNFCSQGQLYLLGYTLDEGVQLVYLETIGPHENFDRDSNPNQRWAAHRSTNPVF</sequence>
<dbReference type="HOGENOM" id="CLU_157820_0_0_4"/>